<accession>A0ACB8Z4N8</accession>
<keyword evidence="2" id="KW-1185">Reference proteome</keyword>
<name>A0ACB8Z4N8_ARCLA</name>
<dbReference type="Proteomes" id="UP001055879">
    <property type="component" value="Linkage Group LG11"/>
</dbReference>
<proteinExistence type="predicted"/>
<comment type="caution">
    <text evidence="1">The sequence shown here is derived from an EMBL/GenBank/DDBJ whole genome shotgun (WGS) entry which is preliminary data.</text>
</comment>
<sequence>MPLYCLLSNQISYGIIPSALARFGIRASKWAAPTNPRRPAPPSIKWRNYYYNLRRNHEEMMERESERERERARNHRRVFESFRRGARDSDLRNQDKVSFAKYLDSIWIGSFKLRVFVARVLKGSMVRKSVPVTSTVRNSVPPNQSSLWSSMSYKDVLKSSSSSKVPSAKHKENSLKLFHVPWNLLRPLRNLVFLGEASSFAPIVEGKIYEYLNIKISGSHHVVLVSEVLDFDDQPAKISSCYDSDETLSGDEEDSEIPSLFSHDQFNVDKETKVVGSGHFFNNINDVKGGLPNSILHGQLNFNKDFSGSKVDLAVRLEKNLDLLKNGGPAPGPSIPFSGHSDVGPRSGHQEERNKGTISMHKLKILVRQKGSKKKSISKIGDFSKSNSNSISRGSKLISCFDGKMKKRKTSSSNQSVEEDIRLHELGSHIGFIWNDNDADEVKSQRQPQGQDIIQQ</sequence>
<protein>
    <submittedName>
        <fullName evidence="1">Uncharacterized protein</fullName>
    </submittedName>
</protein>
<reference evidence="1 2" key="2">
    <citation type="journal article" date="2022" name="Mol. Ecol. Resour.">
        <title>The genomes of chicory, endive, great burdock and yacon provide insights into Asteraceae paleo-polyploidization history and plant inulin production.</title>
        <authorList>
            <person name="Fan W."/>
            <person name="Wang S."/>
            <person name="Wang H."/>
            <person name="Wang A."/>
            <person name="Jiang F."/>
            <person name="Liu H."/>
            <person name="Zhao H."/>
            <person name="Xu D."/>
            <person name="Zhang Y."/>
        </authorList>
    </citation>
    <scope>NUCLEOTIDE SEQUENCE [LARGE SCALE GENOMIC DNA]</scope>
    <source>
        <strain evidence="2">cv. Niubang</strain>
    </source>
</reference>
<dbReference type="EMBL" id="CM042057">
    <property type="protein sequence ID" value="KAI3692675.1"/>
    <property type="molecule type" value="Genomic_DNA"/>
</dbReference>
<organism evidence="1 2">
    <name type="scientific">Arctium lappa</name>
    <name type="common">Greater burdock</name>
    <name type="synonym">Lappa major</name>
    <dbReference type="NCBI Taxonomy" id="4217"/>
    <lineage>
        <taxon>Eukaryota</taxon>
        <taxon>Viridiplantae</taxon>
        <taxon>Streptophyta</taxon>
        <taxon>Embryophyta</taxon>
        <taxon>Tracheophyta</taxon>
        <taxon>Spermatophyta</taxon>
        <taxon>Magnoliopsida</taxon>
        <taxon>eudicotyledons</taxon>
        <taxon>Gunneridae</taxon>
        <taxon>Pentapetalae</taxon>
        <taxon>asterids</taxon>
        <taxon>campanulids</taxon>
        <taxon>Asterales</taxon>
        <taxon>Asteraceae</taxon>
        <taxon>Carduoideae</taxon>
        <taxon>Cardueae</taxon>
        <taxon>Arctiinae</taxon>
        <taxon>Arctium</taxon>
    </lineage>
</organism>
<evidence type="ECO:0000313" key="1">
    <source>
        <dbReference type="EMBL" id="KAI3692675.1"/>
    </source>
</evidence>
<reference evidence="2" key="1">
    <citation type="journal article" date="2022" name="Mol. Ecol. Resour.">
        <title>The genomes of chicory, endive, great burdock and yacon provide insights into Asteraceae palaeo-polyploidization history and plant inulin production.</title>
        <authorList>
            <person name="Fan W."/>
            <person name="Wang S."/>
            <person name="Wang H."/>
            <person name="Wang A."/>
            <person name="Jiang F."/>
            <person name="Liu H."/>
            <person name="Zhao H."/>
            <person name="Xu D."/>
            <person name="Zhang Y."/>
        </authorList>
    </citation>
    <scope>NUCLEOTIDE SEQUENCE [LARGE SCALE GENOMIC DNA]</scope>
    <source>
        <strain evidence="2">cv. Niubang</strain>
    </source>
</reference>
<evidence type="ECO:0000313" key="2">
    <source>
        <dbReference type="Proteomes" id="UP001055879"/>
    </source>
</evidence>
<gene>
    <name evidence="1" type="ORF">L6452_32496</name>
</gene>